<dbReference type="GO" id="GO:0015629">
    <property type="term" value="C:actin cytoskeleton"/>
    <property type="evidence" value="ECO:0007669"/>
    <property type="project" value="TreeGrafter"/>
</dbReference>
<feature type="compositionally biased region" description="Basic residues" evidence="5">
    <location>
        <begin position="725"/>
        <end position="737"/>
    </location>
</feature>
<feature type="region of interest" description="Disordered" evidence="5">
    <location>
        <begin position="587"/>
        <end position="618"/>
    </location>
</feature>
<evidence type="ECO:0000313" key="7">
    <source>
        <dbReference type="Proteomes" id="UP000694523"/>
    </source>
</evidence>
<organism evidence="6 7">
    <name type="scientific">Neogobius melanostomus</name>
    <name type="common">round goby</name>
    <dbReference type="NCBI Taxonomy" id="47308"/>
    <lineage>
        <taxon>Eukaryota</taxon>
        <taxon>Metazoa</taxon>
        <taxon>Chordata</taxon>
        <taxon>Craniata</taxon>
        <taxon>Vertebrata</taxon>
        <taxon>Euteleostomi</taxon>
        <taxon>Actinopterygii</taxon>
        <taxon>Neopterygii</taxon>
        <taxon>Teleostei</taxon>
        <taxon>Neoteleostei</taxon>
        <taxon>Acanthomorphata</taxon>
        <taxon>Gobiaria</taxon>
        <taxon>Gobiiformes</taxon>
        <taxon>Gobioidei</taxon>
        <taxon>Gobiidae</taxon>
        <taxon>Benthophilinae</taxon>
        <taxon>Neogobiini</taxon>
        <taxon>Neogobius</taxon>
    </lineage>
</organism>
<reference evidence="6" key="2">
    <citation type="submission" date="2025-09" db="UniProtKB">
        <authorList>
            <consortium name="Ensembl"/>
        </authorList>
    </citation>
    <scope>IDENTIFICATION</scope>
</reference>
<keyword evidence="2" id="KW-0963">Cytoplasm</keyword>
<feature type="compositionally biased region" description="Polar residues" evidence="5">
    <location>
        <begin position="133"/>
        <end position="142"/>
    </location>
</feature>
<feature type="compositionally biased region" description="Polar residues" evidence="5">
    <location>
        <begin position="174"/>
        <end position="183"/>
    </location>
</feature>
<evidence type="ECO:0000256" key="3">
    <source>
        <dbReference type="ARBA" id="ARBA00022553"/>
    </source>
</evidence>
<keyword evidence="3" id="KW-0597">Phosphoprotein</keyword>
<dbReference type="PANTHER" id="PTHR24217">
    <property type="entry name" value="PUTATIVE-RELATED"/>
    <property type="match status" value="1"/>
</dbReference>
<proteinExistence type="inferred from homology"/>
<dbReference type="PANTHER" id="PTHR24217:SF9">
    <property type="entry name" value="SYNAPTOPODIN-2"/>
    <property type="match status" value="1"/>
</dbReference>
<feature type="compositionally biased region" description="Low complexity" evidence="5">
    <location>
        <begin position="712"/>
        <end position="724"/>
    </location>
</feature>
<evidence type="ECO:0000256" key="5">
    <source>
        <dbReference type="SAM" id="MobiDB-lite"/>
    </source>
</evidence>
<evidence type="ECO:0000256" key="4">
    <source>
        <dbReference type="ARBA" id="ARBA00038161"/>
    </source>
</evidence>
<dbReference type="GO" id="GO:0032233">
    <property type="term" value="P:positive regulation of actin filament bundle assembly"/>
    <property type="evidence" value="ECO:0007669"/>
    <property type="project" value="TreeGrafter"/>
</dbReference>
<dbReference type="AlphaFoldDB" id="A0A8C6WSN6"/>
<feature type="compositionally biased region" description="Basic and acidic residues" evidence="5">
    <location>
        <begin position="76"/>
        <end position="93"/>
    </location>
</feature>
<evidence type="ECO:0000256" key="1">
    <source>
        <dbReference type="ARBA" id="ARBA00004496"/>
    </source>
</evidence>
<feature type="region of interest" description="Disordered" evidence="5">
    <location>
        <begin position="1"/>
        <end position="188"/>
    </location>
</feature>
<dbReference type="GO" id="GO:0003779">
    <property type="term" value="F:actin binding"/>
    <property type="evidence" value="ECO:0007669"/>
    <property type="project" value="TreeGrafter"/>
</dbReference>
<feature type="region of interest" description="Disordered" evidence="5">
    <location>
        <begin position="712"/>
        <end position="737"/>
    </location>
</feature>
<dbReference type="Ensembl" id="ENSNMLT00000032039.1">
    <property type="protein sequence ID" value="ENSNMLP00000028696.1"/>
    <property type="gene ID" value="ENSNMLG00000018218.1"/>
</dbReference>
<feature type="compositionally biased region" description="Basic and acidic residues" evidence="5">
    <location>
        <begin position="1"/>
        <end position="15"/>
    </location>
</feature>
<feature type="compositionally biased region" description="Polar residues" evidence="5">
    <location>
        <begin position="672"/>
        <end position="690"/>
    </location>
</feature>
<comment type="similarity">
    <text evidence="4">Belongs to the synaptopodin family.</text>
</comment>
<feature type="region of interest" description="Disordered" evidence="5">
    <location>
        <begin position="470"/>
        <end position="493"/>
    </location>
</feature>
<feature type="compositionally biased region" description="Polar residues" evidence="5">
    <location>
        <begin position="557"/>
        <end position="574"/>
    </location>
</feature>
<dbReference type="Proteomes" id="UP000694523">
    <property type="component" value="Unplaced"/>
</dbReference>
<feature type="region of interest" description="Disordered" evidence="5">
    <location>
        <begin position="545"/>
        <end position="574"/>
    </location>
</feature>
<keyword evidence="7" id="KW-1185">Reference proteome</keyword>
<evidence type="ECO:0000256" key="2">
    <source>
        <dbReference type="ARBA" id="ARBA00022490"/>
    </source>
</evidence>
<reference evidence="6" key="1">
    <citation type="submission" date="2025-08" db="UniProtKB">
        <authorList>
            <consortium name="Ensembl"/>
        </authorList>
    </citation>
    <scope>IDENTIFICATION</scope>
</reference>
<name>A0A8C6WSN6_9GOBI</name>
<dbReference type="GO" id="GO:0005634">
    <property type="term" value="C:nucleus"/>
    <property type="evidence" value="ECO:0007669"/>
    <property type="project" value="TreeGrafter"/>
</dbReference>
<dbReference type="GO" id="GO:0030018">
    <property type="term" value="C:Z disc"/>
    <property type="evidence" value="ECO:0007669"/>
    <property type="project" value="TreeGrafter"/>
</dbReference>
<feature type="region of interest" description="Disordered" evidence="5">
    <location>
        <begin position="665"/>
        <end position="690"/>
    </location>
</feature>
<comment type="subcellular location">
    <subcellularLocation>
        <location evidence="1">Cytoplasm</location>
    </subcellularLocation>
</comment>
<feature type="compositionally biased region" description="Low complexity" evidence="5">
    <location>
        <begin position="102"/>
        <end position="118"/>
    </location>
</feature>
<feature type="region of interest" description="Disordered" evidence="5">
    <location>
        <begin position="332"/>
        <end position="359"/>
    </location>
</feature>
<accession>A0A8C6WSN6</accession>
<feature type="compositionally biased region" description="Low complexity" evidence="5">
    <location>
        <begin position="18"/>
        <end position="29"/>
    </location>
</feature>
<dbReference type="InterPro" id="IPR051976">
    <property type="entry name" value="Synaptopodin_domain"/>
</dbReference>
<feature type="compositionally biased region" description="Acidic residues" evidence="5">
    <location>
        <begin position="65"/>
        <end position="75"/>
    </location>
</feature>
<sequence>MDPRSENQGDIENRDVCSGSNSSHNVSASDWNQKSRKTDEGAEDFPVDSHPAGSSDIECTACWETESEEHLSEEDVSYREQEDDRITLSEAHKPTSLSPMTHPHSLPLSRGPSPSSAPDVTPALTIHPGERGVSSNRPSGGTESPRVESSEEGGSSDAPPACVSFRISEEGAEQAQSGNSGSDTDLCRPNWLRARHTRLSQSERHVKETKSKCKRIARLLTNAPNPHNKGALLFKKRRQRVENYTFISYGTSENVDGGEQIEEEAEDLTEYNFVKASDSESEGEYSVYRHHCQHSLDWRSLHKMESLPATQGKGALMFAQRRKRMDEIVSEHEELRSKGLPVEGVPESEPEAPTDHFDSNETYVYSNQANYTDAEQQVYNQESTSNAPKPLVPNRTAKPFLGFEVNILPCAQHSVVKPFTPVKKPETKFKVPVPVPRITSPHVWSPTSDIIASRDERISVPAIKTGILPEAKRKGYSKQSPPEQKASLQKKGDRRSFIECEEDCFSLGAEACNFMQPKTIKLKNPPPVAPKPSINPACPPWMVSGVVDDPNAPLRSPQPSSAAKPHQMSNHWAQDQPSATLKTLTNMSSQLQQSRSPVSMQAHSPTYNPQPPSSASRNMIASVPNSVASCPHQTQMTCRGQASTMAGKGATMFSKRQSRMEKFVVDAESKQVSKPRAQSPTSSLPNSWRYSSNIRAPPPLAYNPLLAPFYPPAAAKQPPSTSPKIKPKQTKQKPKPAAKHLNALDIMKHQPYQLDSSLFKYEANLDENLAVSPILNHINSKQVASNRPASSTSQHSSLSSISDTITAFSPASLIARGVRQMAPRPKFSAKKPVVFGRSRSMSLPWQLSAMSSTGPQFPMSGPGPSAVPRRQMSVQENHFKPPTPWEAASRSPIGSVDEAFMFPSGPSSIVSCVKAAGHRKSLPEPPEEWKRRVSLDPAPVTRSHYQVASAFPAPSVSRAFLPEKRAFCGPHFRPAQPSRDNTFSYSALYGLINRNQYC</sequence>
<evidence type="ECO:0000313" key="6">
    <source>
        <dbReference type="Ensembl" id="ENSNMLP00000028696.1"/>
    </source>
</evidence>
<protein>
    <submittedName>
        <fullName evidence="6">Synaptopodin 2b</fullName>
    </submittedName>
</protein>